<dbReference type="InterPro" id="IPR011004">
    <property type="entry name" value="Trimer_LpxA-like_sf"/>
</dbReference>
<dbReference type="InterPro" id="IPR050484">
    <property type="entry name" value="Transf_Hexapept/Carb_Anhydrase"/>
</dbReference>
<organism evidence="1 2">
    <name type="scientific">Aquamicrobium ahrensii</name>
    <dbReference type="NCBI Taxonomy" id="469551"/>
    <lineage>
        <taxon>Bacteria</taxon>
        <taxon>Pseudomonadati</taxon>
        <taxon>Pseudomonadota</taxon>
        <taxon>Alphaproteobacteria</taxon>
        <taxon>Hyphomicrobiales</taxon>
        <taxon>Phyllobacteriaceae</taxon>
        <taxon>Aquamicrobium</taxon>
    </lineage>
</organism>
<reference evidence="1 2" key="1">
    <citation type="submission" date="2024-06" db="EMBL/GenBank/DDBJ databases">
        <title>Genomic Encyclopedia of Type Strains, Phase IV (KMG-IV): sequencing the most valuable type-strain genomes for metagenomic binning, comparative biology and taxonomic classification.</title>
        <authorList>
            <person name="Goeker M."/>
        </authorList>
    </citation>
    <scope>NUCLEOTIDE SEQUENCE [LARGE SCALE GENOMIC DNA]</scope>
    <source>
        <strain evidence="1 2">DSM 19730</strain>
    </source>
</reference>
<dbReference type="PANTHER" id="PTHR13061:SF29">
    <property type="entry name" value="GAMMA CARBONIC ANHYDRASE-LIKE 1, MITOCHONDRIAL-RELATED"/>
    <property type="match status" value="1"/>
</dbReference>
<comment type="caution">
    <text evidence="1">The sequence shown here is derived from an EMBL/GenBank/DDBJ whole genome shotgun (WGS) entry which is preliminary data.</text>
</comment>
<dbReference type="RefSeq" id="WP_354151055.1">
    <property type="nucleotide sequence ID" value="NZ_JBEPMN010000004.1"/>
</dbReference>
<dbReference type="Pfam" id="PF00132">
    <property type="entry name" value="Hexapep"/>
    <property type="match status" value="1"/>
</dbReference>
<sequence length="177" mass="18758">MPTYGIDAIEPRFDDRRTNWVAPDATVIGNVSVGRNVGIWFGTVIRGDNEPIAIGEDSNVQEHTIMHTDPGFPLTIGKGCTIGHRALLHGCTIGDNSLIGMGAIVLNGAKIGKNSLVGAGALVTEGKEFPDNSLIVGSPAKVVRTLDDAAIEKLRQSAAHYVENGKRFNAGFRPLAD</sequence>
<proteinExistence type="predicted"/>
<dbReference type="SUPFAM" id="SSF51161">
    <property type="entry name" value="Trimeric LpxA-like enzymes"/>
    <property type="match status" value="1"/>
</dbReference>
<keyword evidence="2" id="KW-1185">Reference proteome</keyword>
<dbReference type="PANTHER" id="PTHR13061">
    <property type="entry name" value="DYNACTIN SUBUNIT P25"/>
    <property type="match status" value="1"/>
</dbReference>
<dbReference type="CDD" id="cd04645">
    <property type="entry name" value="LbH_gamma_CA_like"/>
    <property type="match status" value="1"/>
</dbReference>
<dbReference type="Proteomes" id="UP001549143">
    <property type="component" value="Unassembled WGS sequence"/>
</dbReference>
<dbReference type="InterPro" id="IPR047324">
    <property type="entry name" value="LbH_gamma_CA-like"/>
</dbReference>
<gene>
    <name evidence="1" type="ORF">ABID44_001484</name>
</gene>
<name>A0ABV2KJB7_9HYPH</name>
<protein>
    <submittedName>
        <fullName evidence="1">Carbonic anhydrase/acetyltransferase-like protein (Isoleucine patch superfamily)</fullName>
    </submittedName>
</protein>
<dbReference type="InterPro" id="IPR001451">
    <property type="entry name" value="Hexapep"/>
</dbReference>
<dbReference type="Gene3D" id="2.160.10.10">
    <property type="entry name" value="Hexapeptide repeat proteins"/>
    <property type="match status" value="1"/>
</dbReference>
<dbReference type="EMBL" id="JBEPMN010000004">
    <property type="protein sequence ID" value="MET3661164.1"/>
    <property type="molecule type" value="Genomic_DNA"/>
</dbReference>
<evidence type="ECO:0000313" key="1">
    <source>
        <dbReference type="EMBL" id="MET3661164.1"/>
    </source>
</evidence>
<evidence type="ECO:0000313" key="2">
    <source>
        <dbReference type="Proteomes" id="UP001549143"/>
    </source>
</evidence>
<accession>A0ABV2KJB7</accession>